<feature type="domain" description="Carbohydrate kinase FGGY N-terminal" evidence="8">
    <location>
        <begin position="63"/>
        <end position="237"/>
    </location>
</feature>
<dbReference type="InterPro" id="IPR043129">
    <property type="entry name" value="ATPase_NBD"/>
</dbReference>
<dbReference type="PANTHER" id="PTHR43095:SF5">
    <property type="entry name" value="XYLULOSE KINASE"/>
    <property type="match status" value="1"/>
</dbReference>
<organism evidence="10 11">
    <name type="scientific">Pseudonocardia eucalypti</name>
    <dbReference type="NCBI Taxonomy" id="648755"/>
    <lineage>
        <taxon>Bacteria</taxon>
        <taxon>Bacillati</taxon>
        <taxon>Actinomycetota</taxon>
        <taxon>Actinomycetes</taxon>
        <taxon>Pseudonocardiales</taxon>
        <taxon>Pseudonocardiaceae</taxon>
        <taxon>Pseudonocardia</taxon>
    </lineage>
</organism>
<proteinExistence type="inferred from homology"/>
<evidence type="ECO:0000256" key="3">
    <source>
        <dbReference type="ARBA" id="ARBA00022679"/>
    </source>
</evidence>
<dbReference type="SUPFAM" id="SSF53067">
    <property type="entry name" value="Actin-like ATPase domain"/>
    <property type="match status" value="2"/>
</dbReference>
<keyword evidence="4" id="KW-0547">Nucleotide-binding</keyword>
<protein>
    <submittedName>
        <fullName evidence="10">Rhamnulokinase family protein</fullName>
    </submittedName>
</protein>
<dbReference type="PANTHER" id="PTHR43095">
    <property type="entry name" value="SUGAR KINASE"/>
    <property type="match status" value="1"/>
</dbReference>
<feature type="domain" description="Carbohydrate kinase FGGY C-terminal" evidence="9">
    <location>
        <begin position="246"/>
        <end position="433"/>
    </location>
</feature>
<evidence type="ECO:0000256" key="1">
    <source>
        <dbReference type="ARBA" id="ARBA00009156"/>
    </source>
</evidence>
<name>A0ABP9QWB9_9PSEU</name>
<evidence type="ECO:0000256" key="7">
    <source>
        <dbReference type="ARBA" id="ARBA00023308"/>
    </source>
</evidence>
<keyword evidence="6" id="KW-0067">ATP-binding</keyword>
<sequence>MAAVDLGGSSGRVVLGRVGPGELTTTEVHRCWNGPIRLGGRLLWDALGLYRGVLDGLRAAGPVVSVGIDTWGVDYGLLDADGDLLGNPHSHRDDRTLGAVERVSARVPPGELYAISGLQEMRFNTVYQLAAAEGSAALAGARTLLMMPDLISYWLTGVAGAEVTAASTTGLMGARTRAWEPDLMRRLGIDPGLFQEPREPGTPAGELTGHVLAETRLDGPTPVIAVGGHDTASALVGMPVTAARFGYISCGTWSLVGLELDAPVLTDASRVASFSNELGVDGTVRYLHNVMGLWLLSESMRTWRRTDLAELLDQAGRLPALVSVVDPDAPEFLPPGDMPARIAEACRRLDQPVPETPAALVRCILDSLALAYRRTLFAACEHAGRDMDVVHLVGGGARNALLCQLTADACQRPVIAGPTEAAALGNVLIQARTLGSAPTTLPELRTLVATTQTLTHYHPRTPATPWTAATRRL</sequence>
<comment type="caution">
    <text evidence="10">The sequence shown here is derived from an EMBL/GenBank/DDBJ whole genome shotgun (WGS) entry which is preliminary data.</text>
</comment>
<dbReference type="Pfam" id="PF02782">
    <property type="entry name" value="FGGY_C"/>
    <property type="match status" value="1"/>
</dbReference>
<dbReference type="CDD" id="cd07771">
    <property type="entry name" value="ASKHA_NBD_FGGY_RhaB-like"/>
    <property type="match status" value="1"/>
</dbReference>
<evidence type="ECO:0000256" key="2">
    <source>
        <dbReference type="ARBA" id="ARBA00022629"/>
    </source>
</evidence>
<reference evidence="11" key="1">
    <citation type="journal article" date="2019" name="Int. J. Syst. Evol. Microbiol.">
        <title>The Global Catalogue of Microorganisms (GCM) 10K type strain sequencing project: providing services to taxonomists for standard genome sequencing and annotation.</title>
        <authorList>
            <consortium name="The Broad Institute Genomics Platform"/>
            <consortium name="The Broad Institute Genome Sequencing Center for Infectious Disease"/>
            <person name="Wu L."/>
            <person name="Ma J."/>
        </authorList>
    </citation>
    <scope>NUCLEOTIDE SEQUENCE [LARGE SCALE GENOMIC DNA]</scope>
    <source>
        <strain evidence="11">JCM 18303</strain>
    </source>
</reference>
<evidence type="ECO:0000256" key="4">
    <source>
        <dbReference type="ARBA" id="ARBA00022741"/>
    </source>
</evidence>
<dbReference type="Proteomes" id="UP001428817">
    <property type="component" value="Unassembled WGS sequence"/>
</dbReference>
<gene>
    <name evidence="10" type="ORF">GCM10023321_63140</name>
</gene>
<dbReference type="InterPro" id="IPR018485">
    <property type="entry name" value="FGGY_C"/>
</dbReference>
<dbReference type="InterPro" id="IPR013449">
    <property type="entry name" value="Rhamnulokinase"/>
</dbReference>
<dbReference type="InterPro" id="IPR018484">
    <property type="entry name" value="FGGY_N"/>
</dbReference>
<evidence type="ECO:0000259" key="8">
    <source>
        <dbReference type="Pfam" id="PF00370"/>
    </source>
</evidence>
<dbReference type="EMBL" id="BAABJP010000039">
    <property type="protein sequence ID" value="GAA5168668.1"/>
    <property type="molecule type" value="Genomic_DNA"/>
</dbReference>
<keyword evidence="11" id="KW-1185">Reference proteome</keyword>
<evidence type="ECO:0000313" key="10">
    <source>
        <dbReference type="EMBL" id="GAA5168668.1"/>
    </source>
</evidence>
<dbReference type="Pfam" id="PF00370">
    <property type="entry name" value="FGGY_N"/>
    <property type="match status" value="1"/>
</dbReference>
<dbReference type="InterPro" id="IPR050406">
    <property type="entry name" value="FGGY_Carb_Kinase"/>
</dbReference>
<keyword evidence="5" id="KW-0418">Kinase</keyword>
<evidence type="ECO:0000256" key="5">
    <source>
        <dbReference type="ARBA" id="ARBA00022777"/>
    </source>
</evidence>
<keyword evidence="3" id="KW-0808">Transferase</keyword>
<keyword evidence="2" id="KW-0859">Xylose metabolism</keyword>
<keyword evidence="2" id="KW-0119">Carbohydrate metabolism</keyword>
<evidence type="ECO:0000259" key="9">
    <source>
        <dbReference type="Pfam" id="PF02782"/>
    </source>
</evidence>
<keyword evidence="7" id="KW-0684">Rhamnose metabolism</keyword>
<accession>A0ABP9QWB9</accession>
<dbReference type="Gene3D" id="3.30.420.40">
    <property type="match status" value="2"/>
</dbReference>
<evidence type="ECO:0000256" key="6">
    <source>
        <dbReference type="ARBA" id="ARBA00022840"/>
    </source>
</evidence>
<comment type="similarity">
    <text evidence="1">Belongs to the FGGY kinase family.</text>
</comment>
<evidence type="ECO:0000313" key="11">
    <source>
        <dbReference type="Proteomes" id="UP001428817"/>
    </source>
</evidence>